<keyword evidence="12" id="KW-1133">Transmembrane helix</keyword>
<evidence type="ECO:0000256" key="11">
    <source>
        <dbReference type="RuleBase" id="RU003833"/>
    </source>
</evidence>
<evidence type="ECO:0000256" key="4">
    <source>
        <dbReference type="ARBA" id="ARBA00030084"/>
    </source>
</evidence>
<reference evidence="14" key="1">
    <citation type="submission" date="2025-08" db="UniProtKB">
        <authorList>
            <consortium name="RefSeq"/>
        </authorList>
    </citation>
    <scope>IDENTIFICATION</scope>
</reference>
<evidence type="ECO:0000313" key="14">
    <source>
        <dbReference type="RefSeq" id="XP_039129362.1"/>
    </source>
</evidence>
<keyword evidence="12" id="KW-0812">Transmembrane</keyword>
<evidence type="ECO:0000256" key="8">
    <source>
        <dbReference type="ARBA" id="ARBA00055524"/>
    </source>
</evidence>
<dbReference type="FunFam" id="3.30.420.150:FF:000008">
    <property type="entry name" value="Apyrase 1"/>
    <property type="match status" value="1"/>
</dbReference>
<evidence type="ECO:0000256" key="12">
    <source>
        <dbReference type="SAM" id="Phobius"/>
    </source>
</evidence>
<keyword evidence="12" id="KW-0472">Membrane</keyword>
<comment type="function">
    <text evidence="8">Catalyzes the hydrolysis of phosphoanhydride bonds of nucleoside tri- and di-phosphates.</text>
</comment>
<evidence type="ECO:0000313" key="13">
    <source>
        <dbReference type="Proteomes" id="UP001515500"/>
    </source>
</evidence>
<evidence type="ECO:0000256" key="3">
    <source>
        <dbReference type="ARBA" id="ARBA00022801"/>
    </source>
</evidence>
<dbReference type="PANTHER" id="PTHR11782">
    <property type="entry name" value="ADENOSINE/GUANOSINE DIPHOSPHATASE"/>
    <property type="match status" value="1"/>
</dbReference>
<accession>A0AB40BPH4</accession>
<dbReference type="GO" id="GO:0009134">
    <property type="term" value="P:nucleoside diphosphate catabolic process"/>
    <property type="evidence" value="ECO:0007669"/>
    <property type="project" value="TreeGrafter"/>
</dbReference>
<dbReference type="Gene3D" id="3.30.420.150">
    <property type="entry name" value="Exopolyphosphatase. Domain 2"/>
    <property type="match status" value="1"/>
</dbReference>
<comment type="similarity">
    <text evidence="1 11">Belongs to the GDA1/CD39 NTPase family.</text>
</comment>
<dbReference type="GO" id="GO:0017110">
    <property type="term" value="F:nucleoside diphosphate phosphatase activity"/>
    <property type="evidence" value="ECO:0007669"/>
    <property type="project" value="TreeGrafter"/>
</dbReference>
<proteinExistence type="inferred from homology"/>
<dbReference type="Pfam" id="PF01150">
    <property type="entry name" value="GDA1_CD39"/>
    <property type="match status" value="1"/>
</dbReference>
<dbReference type="GO" id="GO:0005524">
    <property type="term" value="F:ATP binding"/>
    <property type="evidence" value="ECO:0007669"/>
    <property type="project" value="UniProtKB-KW"/>
</dbReference>
<dbReference type="InterPro" id="IPR000407">
    <property type="entry name" value="GDA1_CD39_NTPase"/>
</dbReference>
<evidence type="ECO:0000256" key="6">
    <source>
        <dbReference type="ARBA" id="ARBA00032306"/>
    </source>
</evidence>
<dbReference type="PROSITE" id="PS01238">
    <property type="entry name" value="GDA1_CD39_NTPASE"/>
    <property type="match status" value="1"/>
</dbReference>
<evidence type="ECO:0000256" key="9">
    <source>
        <dbReference type="PIRSR" id="PIRSR600407-1"/>
    </source>
</evidence>
<dbReference type="Proteomes" id="UP001515500">
    <property type="component" value="Chromosome 7"/>
</dbReference>
<dbReference type="AlphaFoldDB" id="A0AB40BPH4"/>
<evidence type="ECO:0000256" key="7">
    <source>
        <dbReference type="ARBA" id="ARBA00049175"/>
    </source>
</evidence>
<feature type="binding site" evidence="10">
    <location>
        <begin position="244"/>
        <end position="248"/>
    </location>
    <ligand>
        <name>ATP</name>
        <dbReference type="ChEBI" id="CHEBI:30616"/>
    </ligand>
</feature>
<sequence length="502" mass="53876">MAHLQTLFSSSAAEIHGGAPELADKIKPFRRFVLSVSSPILFIVLIVLLMPLAQSSAVFGRGGGGSPVLVGGRKVLLPGGSVVGQGSNSYAVVFDAGSSGSRVHVFHFDEEFNLLKIGDDVEVFEQVKPGLSSYANDPQEAANSLLSLLEKAESVVPVELQPSTPVRVGATAGLRNLGIETSDQILQAVRDLLQNRSSFLFKSEWVAILDGYQEGSYLWVAINFLLENLGKELSGTVGVVDLGGGSAQMAYAISNSEAENAPNVPGEDPYVKPLILKGNTYHVYAHSYLNYGLLAARAEILNAGGDSYNYCILDGYEGSYTYNGKTYPSSASSSGPSYDECRSNVITVLKVDEQCAYKNCSFNGVWSGGGGDGQKNLYVASFFYDRAVEAGFVDSEQHTAKVSPLDFKTAAMQACNLSVDEAKVKYPDLEETDIPYICMDLVYEYILLVDGFGLEASQEITLVKQLNYGDSLVEAAWPLGTAIELITSASKVSITEDSKQLL</sequence>
<keyword evidence="13" id="KW-1185">Reference proteome</keyword>
<evidence type="ECO:0000256" key="1">
    <source>
        <dbReference type="ARBA" id="ARBA00009283"/>
    </source>
</evidence>
<feature type="active site" description="Proton acceptor" evidence="9">
    <location>
        <position position="214"/>
    </location>
</feature>
<dbReference type="GO" id="GO:0016020">
    <property type="term" value="C:membrane"/>
    <property type="evidence" value="ECO:0007669"/>
    <property type="project" value="TreeGrafter"/>
</dbReference>
<dbReference type="GeneID" id="120265496"/>
<dbReference type="EC" id="3.6.1.5" evidence="2"/>
<evidence type="ECO:0000256" key="2">
    <source>
        <dbReference type="ARBA" id="ARBA00012148"/>
    </source>
</evidence>
<protein>
    <recommendedName>
        <fullName evidence="2">apyrase</fullName>
        <ecNumber evidence="2">3.6.1.5</ecNumber>
    </recommendedName>
    <alternativeName>
        <fullName evidence="5">ATP-diphosphatase</fullName>
    </alternativeName>
    <alternativeName>
        <fullName evidence="6">ATP-diphosphohydrolase</fullName>
    </alternativeName>
    <alternativeName>
        <fullName evidence="4">Adenosine diphosphatase</fullName>
    </alternativeName>
</protein>
<keyword evidence="10" id="KW-0067">ATP-binding</keyword>
<dbReference type="RefSeq" id="XP_039129362.1">
    <property type="nucleotide sequence ID" value="XM_039273428.1"/>
</dbReference>
<gene>
    <name evidence="14" type="primary">LOC120265496</name>
</gene>
<dbReference type="GO" id="GO:0004050">
    <property type="term" value="F:apyrase activity"/>
    <property type="evidence" value="ECO:0007669"/>
    <property type="project" value="UniProtKB-EC"/>
</dbReference>
<name>A0AB40BPH4_DIOCR</name>
<evidence type="ECO:0000256" key="10">
    <source>
        <dbReference type="PIRSR" id="PIRSR600407-2"/>
    </source>
</evidence>
<dbReference type="Gene3D" id="3.30.420.40">
    <property type="match status" value="1"/>
</dbReference>
<keyword evidence="10" id="KW-0547">Nucleotide-binding</keyword>
<organism evidence="13 14">
    <name type="scientific">Dioscorea cayennensis subsp. rotundata</name>
    <name type="common">White Guinea yam</name>
    <name type="synonym">Dioscorea rotundata</name>
    <dbReference type="NCBI Taxonomy" id="55577"/>
    <lineage>
        <taxon>Eukaryota</taxon>
        <taxon>Viridiplantae</taxon>
        <taxon>Streptophyta</taxon>
        <taxon>Embryophyta</taxon>
        <taxon>Tracheophyta</taxon>
        <taxon>Spermatophyta</taxon>
        <taxon>Magnoliopsida</taxon>
        <taxon>Liliopsida</taxon>
        <taxon>Dioscoreales</taxon>
        <taxon>Dioscoreaceae</taxon>
        <taxon>Dioscorea</taxon>
    </lineage>
</organism>
<evidence type="ECO:0000256" key="5">
    <source>
        <dbReference type="ARBA" id="ARBA00031428"/>
    </source>
</evidence>
<comment type="catalytic activity">
    <reaction evidence="7">
        <text>a ribonucleoside 5'-triphosphate + 2 H2O = a ribonucleoside 5'-phosphate + 2 phosphate + 2 H(+)</text>
        <dbReference type="Rhea" id="RHEA:36795"/>
        <dbReference type="ChEBI" id="CHEBI:15377"/>
        <dbReference type="ChEBI" id="CHEBI:15378"/>
        <dbReference type="ChEBI" id="CHEBI:43474"/>
        <dbReference type="ChEBI" id="CHEBI:58043"/>
        <dbReference type="ChEBI" id="CHEBI:61557"/>
        <dbReference type="EC" id="3.6.1.5"/>
    </reaction>
</comment>
<feature type="transmembrane region" description="Helical" evidence="12">
    <location>
        <begin position="32"/>
        <end position="53"/>
    </location>
</feature>
<dbReference type="PANTHER" id="PTHR11782:SF82">
    <property type="entry name" value="APYRASE 3-RELATED"/>
    <property type="match status" value="1"/>
</dbReference>
<keyword evidence="3 11" id="KW-0378">Hydrolase</keyword>